<feature type="region of interest" description="Disordered" evidence="10">
    <location>
        <begin position="1"/>
        <end position="27"/>
    </location>
</feature>
<evidence type="ECO:0000313" key="12">
    <source>
        <dbReference type="EMBL" id="ACG79152.1"/>
    </source>
</evidence>
<dbReference type="PIRSF" id="PIRSF000370">
    <property type="entry name" value="QueE"/>
    <property type="match status" value="1"/>
</dbReference>
<feature type="binding site" evidence="9">
    <location>
        <position position="62"/>
    </location>
    <ligand>
        <name>[4Fe-4S] cluster</name>
        <dbReference type="ChEBI" id="CHEBI:49883"/>
        <note>4Fe-4S-S-AdoMet</note>
    </ligand>
</feature>
<dbReference type="AlphaFoldDB" id="B4RHW1"/>
<evidence type="ECO:0000256" key="1">
    <source>
        <dbReference type="ARBA" id="ARBA00022485"/>
    </source>
</evidence>
<feature type="binding site" evidence="9">
    <location>
        <position position="123"/>
    </location>
    <ligand>
        <name>S-adenosyl-L-methionine</name>
        <dbReference type="ChEBI" id="CHEBI:59789"/>
    </ligand>
</feature>
<keyword evidence="5 9" id="KW-0460">Magnesium</keyword>
<evidence type="ECO:0000256" key="3">
    <source>
        <dbReference type="ARBA" id="ARBA00022723"/>
    </source>
</evidence>
<dbReference type="Proteomes" id="UP000001868">
    <property type="component" value="Chromosome"/>
</dbReference>
<dbReference type="EMBL" id="CP000747">
    <property type="protein sequence ID" value="ACG79152.1"/>
    <property type="molecule type" value="Genomic_DNA"/>
</dbReference>
<dbReference type="UniPathway" id="UPA00391"/>
<reference evidence="12 13" key="1">
    <citation type="journal article" date="2008" name="BMC Genomics">
        <title>Complete genome of Phenylobacterium zucineum - a novel facultative intracellular bacterium isolated from human erythroleukemia cell line K562.</title>
        <authorList>
            <person name="Luo Y."/>
            <person name="Xu X."/>
            <person name="Ding Z."/>
            <person name="Liu Z."/>
            <person name="Zhang B."/>
            <person name="Yan Z."/>
            <person name="Sun J."/>
            <person name="Hu S."/>
            <person name="Hu X."/>
        </authorList>
    </citation>
    <scope>NUCLEOTIDE SEQUENCE [LARGE SCALE GENOMIC DNA]</scope>
    <source>
        <strain evidence="12 13">HLK1</strain>
    </source>
</reference>
<feature type="domain" description="Radical SAM core" evidence="11">
    <location>
        <begin position="49"/>
        <end position="241"/>
    </location>
</feature>
<feature type="binding site" evidence="9">
    <location>
        <begin position="204"/>
        <end position="207"/>
    </location>
    <ligand>
        <name>S-adenosyl-L-methionine</name>
        <dbReference type="ChEBI" id="CHEBI:59789"/>
    </ligand>
</feature>
<keyword evidence="13" id="KW-1185">Reference proteome</keyword>
<protein>
    <recommendedName>
        <fullName evidence="9">7-carboxy-7-deazaguanine synthase</fullName>
        <shortName evidence="9">CDG synthase</shortName>
        <ecNumber evidence="9">4.3.99.3</ecNumber>
    </recommendedName>
    <alternativeName>
        <fullName evidence="9">Queuosine biosynthesis protein QueE</fullName>
    </alternativeName>
</protein>
<evidence type="ECO:0000256" key="4">
    <source>
        <dbReference type="ARBA" id="ARBA00022785"/>
    </source>
</evidence>
<keyword evidence="7 9" id="KW-0411">Iron-sulfur</keyword>
<keyword evidence="3 9" id="KW-0479">Metal-binding</keyword>
<comment type="cofactor">
    <cofactor evidence="9">
        <name>S-adenosyl-L-methionine</name>
        <dbReference type="ChEBI" id="CHEBI:59789"/>
    </cofactor>
    <text evidence="9">Binds 1 S-adenosyl-L-methionine per subunit.</text>
</comment>
<dbReference type="EC" id="4.3.99.3" evidence="9"/>
<evidence type="ECO:0000313" key="13">
    <source>
        <dbReference type="Proteomes" id="UP000001868"/>
    </source>
</evidence>
<dbReference type="GO" id="GO:1904047">
    <property type="term" value="F:S-adenosyl-L-methionine binding"/>
    <property type="evidence" value="ECO:0007669"/>
    <property type="project" value="UniProtKB-UniRule"/>
</dbReference>
<feature type="binding site" evidence="9">
    <location>
        <position position="121"/>
    </location>
    <ligand>
        <name>substrate</name>
    </ligand>
</feature>
<evidence type="ECO:0000256" key="5">
    <source>
        <dbReference type="ARBA" id="ARBA00022842"/>
    </source>
</evidence>
<dbReference type="InterPro" id="IPR030977">
    <property type="entry name" value="QueE_Cx14CxxC"/>
</dbReference>
<dbReference type="NCBIfam" id="TIGR04508">
    <property type="entry name" value="queE_Cx14CxxC"/>
    <property type="match status" value="1"/>
</dbReference>
<sequence>MGPRLRRLSGVRAAGPRLGGMGGGRPPRTRRMSYAVKEIFLTLQGEGGQAGRPAVFCRFAGCNLWSGREEDREKAVCTFCDTDFVGMDGPGGGRFADAAALAAAIEAQWAGGPNDRLVVLTGGEPLLQVDEALIEALHARGFSIALETNGTLPVPPGIDWICVSPKADAPVVQTRGQELKLVFPQEKALPERFEHLDFERFLLQPMDGPDRAANTRAAIAYCLAHPRWRLSVQTHKYLGIA</sequence>
<dbReference type="HAMAP" id="MF_00917">
    <property type="entry name" value="QueE"/>
    <property type="match status" value="1"/>
</dbReference>
<keyword evidence="6 9" id="KW-0408">Iron</keyword>
<feature type="binding site" evidence="9">
    <location>
        <begin position="164"/>
        <end position="166"/>
    </location>
    <ligand>
        <name>S-adenosyl-L-methionine</name>
        <dbReference type="ChEBI" id="CHEBI:59789"/>
    </ligand>
</feature>
<keyword evidence="4 9" id="KW-0671">Queuosine biosynthesis</keyword>
<feature type="binding site" evidence="9">
    <location>
        <position position="77"/>
    </location>
    <ligand>
        <name>[4Fe-4S] cluster</name>
        <dbReference type="ChEBI" id="CHEBI:49883"/>
        <note>4Fe-4S-S-AdoMet</note>
    </ligand>
</feature>
<feature type="binding site" evidence="9">
    <location>
        <position position="80"/>
    </location>
    <ligand>
        <name>[4Fe-4S] cluster</name>
        <dbReference type="ChEBI" id="CHEBI:49883"/>
        <note>4Fe-4S-S-AdoMet</note>
    </ligand>
</feature>
<comment type="function">
    <text evidence="9">Catalyzes the complex heterocyclic radical-mediated conversion of 6-carboxy-5,6,7,8-tetrahydropterin (CPH4) to 7-carboxy-7-deazaguanine (CDG), a step common to the biosynthetic pathways of all 7-deazapurine-containing compounds.</text>
</comment>
<dbReference type="Pfam" id="PF04055">
    <property type="entry name" value="Radical_SAM"/>
    <property type="match status" value="1"/>
</dbReference>
<accession>B4RHW1</accession>
<dbReference type="PROSITE" id="PS51918">
    <property type="entry name" value="RADICAL_SAM"/>
    <property type="match status" value="1"/>
</dbReference>
<dbReference type="SFLD" id="SFLDF00376">
    <property type="entry name" value="7-carboxy-7-deazaguanine_synth"/>
    <property type="match status" value="1"/>
</dbReference>
<comment type="cofactor">
    <cofactor evidence="9">
        <name>Mg(2+)</name>
        <dbReference type="ChEBI" id="CHEBI:18420"/>
    </cofactor>
</comment>
<feature type="binding site" evidence="9">
    <location>
        <position position="82"/>
    </location>
    <ligand>
        <name>Mg(2+)</name>
        <dbReference type="ChEBI" id="CHEBI:18420"/>
    </ligand>
</feature>
<evidence type="ECO:0000256" key="6">
    <source>
        <dbReference type="ARBA" id="ARBA00023004"/>
    </source>
</evidence>
<comment type="catalytic activity">
    <reaction evidence="9">
        <text>6-carboxy-5,6,7,8-tetrahydropterin + H(+) = 7-carboxy-7-carbaguanine + NH4(+)</text>
        <dbReference type="Rhea" id="RHEA:27974"/>
        <dbReference type="ChEBI" id="CHEBI:15378"/>
        <dbReference type="ChEBI" id="CHEBI:28938"/>
        <dbReference type="ChEBI" id="CHEBI:61032"/>
        <dbReference type="ChEBI" id="CHEBI:61036"/>
        <dbReference type="EC" id="4.3.99.3"/>
    </reaction>
</comment>
<dbReference type="GO" id="GO:0016840">
    <property type="term" value="F:carbon-nitrogen lyase activity"/>
    <property type="evidence" value="ECO:0007669"/>
    <property type="project" value="UniProtKB-UniRule"/>
</dbReference>
<comment type="similarity">
    <text evidence="9">Belongs to the radical SAM superfamily. 7-carboxy-7-deazaguanine synthase family.</text>
</comment>
<dbReference type="InterPro" id="IPR058240">
    <property type="entry name" value="rSAM_sf"/>
</dbReference>
<dbReference type="STRING" id="450851.PHZ_c2743"/>
<organism evidence="12 13">
    <name type="scientific">Phenylobacterium zucineum (strain HLK1)</name>
    <dbReference type="NCBI Taxonomy" id="450851"/>
    <lineage>
        <taxon>Bacteria</taxon>
        <taxon>Pseudomonadati</taxon>
        <taxon>Pseudomonadota</taxon>
        <taxon>Alphaproteobacteria</taxon>
        <taxon>Caulobacterales</taxon>
        <taxon>Caulobacteraceae</taxon>
        <taxon>Phenylobacterium</taxon>
    </lineage>
</organism>
<dbReference type="InterPro" id="IPR024924">
    <property type="entry name" value="7-CO-7-deazaguanine_synth-like"/>
</dbReference>
<proteinExistence type="inferred from homology"/>
<comment type="cofactor">
    <cofactor evidence="9">
        <name>[4Fe-4S] cluster</name>
        <dbReference type="ChEBI" id="CHEBI:49883"/>
    </cofactor>
    <text evidence="9">Binds 1 [4Fe-4S] cluster. The cluster is coordinated with 3 cysteines and an exchangeable S-adenosyl-L-methionine.</text>
</comment>
<comment type="subunit">
    <text evidence="9">Homodimer.</text>
</comment>
<evidence type="ECO:0000256" key="10">
    <source>
        <dbReference type="SAM" id="MobiDB-lite"/>
    </source>
</evidence>
<feature type="binding site" evidence="9">
    <location>
        <begin position="43"/>
        <end position="45"/>
    </location>
    <ligand>
        <name>substrate</name>
    </ligand>
</feature>
<dbReference type="eggNOG" id="COG0602">
    <property type="taxonomic scope" value="Bacteria"/>
</dbReference>
<feature type="binding site" evidence="9">
    <location>
        <begin position="79"/>
        <end position="81"/>
    </location>
    <ligand>
        <name>S-adenosyl-L-methionine</name>
        <dbReference type="ChEBI" id="CHEBI:59789"/>
    </ligand>
</feature>
<evidence type="ECO:0000256" key="7">
    <source>
        <dbReference type="ARBA" id="ARBA00023014"/>
    </source>
</evidence>
<comment type="pathway">
    <text evidence="9">Purine metabolism; 7-cyano-7-deazaguanine biosynthesis.</text>
</comment>
<evidence type="ECO:0000256" key="8">
    <source>
        <dbReference type="ARBA" id="ARBA00023239"/>
    </source>
</evidence>
<dbReference type="SUPFAM" id="SSF102114">
    <property type="entry name" value="Radical SAM enzymes"/>
    <property type="match status" value="1"/>
</dbReference>
<dbReference type="GO" id="GO:0008616">
    <property type="term" value="P:tRNA queuosine(34) biosynthetic process"/>
    <property type="evidence" value="ECO:0007669"/>
    <property type="project" value="UniProtKB-UniRule"/>
</dbReference>
<dbReference type="InterPro" id="IPR013785">
    <property type="entry name" value="Aldolase_TIM"/>
</dbReference>
<comment type="caution">
    <text evidence="9">Lacks conserved residue(s) required for the propagation of feature annotation.</text>
</comment>
<keyword evidence="1 9" id="KW-0004">4Fe-4S</keyword>
<evidence type="ECO:0000256" key="2">
    <source>
        <dbReference type="ARBA" id="ARBA00022691"/>
    </source>
</evidence>
<keyword evidence="8 9" id="KW-0456">Lyase</keyword>
<dbReference type="SFLD" id="SFLDS00029">
    <property type="entry name" value="Radical_SAM"/>
    <property type="match status" value="1"/>
</dbReference>
<dbReference type="PANTHER" id="PTHR42836">
    <property type="entry name" value="7-CARBOXY-7-DEAZAGUANINE SYNTHASE"/>
    <property type="match status" value="1"/>
</dbReference>
<dbReference type="GO" id="GO:0051539">
    <property type="term" value="F:4 iron, 4 sulfur cluster binding"/>
    <property type="evidence" value="ECO:0007669"/>
    <property type="project" value="UniProtKB-UniRule"/>
</dbReference>
<keyword evidence="2 9" id="KW-0949">S-adenosyl-L-methionine</keyword>
<evidence type="ECO:0000259" key="11">
    <source>
        <dbReference type="PROSITE" id="PS51918"/>
    </source>
</evidence>
<dbReference type="Gene3D" id="3.20.20.70">
    <property type="entry name" value="Aldolase class I"/>
    <property type="match status" value="1"/>
</dbReference>
<feature type="binding site" evidence="9">
    <location>
        <position position="58"/>
    </location>
    <ligand>
        <name>substrate</name>
    </ligand>
</feature>
<dbReference type="PANTHER" id="PTHR42836:SF1">
    <property type="entry name" value="7-CARBOXY-7-DEAZAGUANINE SYNTHASE"/>
    <property type="match status" value="1"/>
</dbReference>
<dbReference type="InterPro" id="IPR007197">
    <property type="entry name" value="rSAM"/>
</dbReference>
<dbReference type="HOGENOM" id="CLU_066739_0_1_5"/>
<dbReference type="CDD" id="cd01335">
    <property type="entry name" value="Radical_SAM"/>
    <property type="match status" value="1"/>
</dbReference>
<dbReference type="KEGG" id="pzu:PHZ_c2743"/>
<dbReference type="GO" id="GO:0000287">
    <property type="term" value="F:magnesium ion binding"/>
    <property type="evidence" value="ECO:0007669"/>
    <property type="project" value="UniProtKB-UniRule"/>
</dbReference>
<name>B4RHW1_PHEZH</name>
<gene>
    <name evidence="9" type="primary">queE</name>
    <name evidence="12" type="ordered locus">PHZ_c2743</name>
</gene>
<evidence type="ECO:0000256" key="9">
    <source>
        <dbReference type="HAMAP-Rule" id="MF_00917"/>
    </source>
</evidence>